<protein>
    <submittedName>
        <fullName evidence="2">Uncharacterized protein</fullName>
    </submittedName>
</protein>
<organism evidence="2 3">
    <name type="scientific">Allomyces macrogynus (strain ATCC 38327)</name>
    <name type="common">Allomyces javanicus var. macrogynus</name>
    <dbReference type="NCBI Taxonomy" id="578462"/>
    <lineage>
        <taxon>Eukaryota</taxon>
        <taxon>Fungi</taxon>
        <taxon>Fungi incertae sedis</taxon>
        <taxon>Blastocladiomycota</taxon>
        <taxon>Blastocladiomycetes</taxon>
        <taxon>Blastocladiales</taxon>
        <taxon>Blastocladiaceae</taxon>
        <taxon>Allomyces</taxon>
    </lineage>
</organism>
<dbReference type="OrthoDB" id="5578821at2759"/>
<dbReference type="EMBL" id="GG745351">
    <property type="protein sequence ID" value="KNE67008.1"/>
    <property type="molecule type" value="Genomic_DNA"/>
</dbReference>
<dbReference type="Proteomes" id="UP000054350">
    <property type="component" value="Unassembled WGS sequence"/>
</dbReference>
<feature type="region of interest" description="Disordered" evidence="1">
    <location>
        <begin position="411"/>
        <end position="437"/>
    </location>
</feature>
<keyword evidence="3" id="KW-1185">Reference proteome</keyword>
<evidence type="ECO:0000313" key="2">
    <source>
        <dbReference type="EMBL" id="KNE67008.1"/>
    </source>
</evidence>
<proteinExistence type="predicted"/>
<reference evidence="3" key="2">
    <citation type="submission" date="2009-11" db="EMBL/GenBank/DDBJ databases">
        <title>The Genome Sequence of Allomyces macrogynus strain ATCC 38327.</title>
        <authorList>
            <consortium name="The Broad Institute Genome Sequencing Platform"/>
            <person name="Russ C."/>
            <person name="Cuomo C."/>
            <person name="Shea T."/>
            <person name="Young S.K."/>
            <person name="Zeng Q."/>
            <person name="Koehrsen M."/>
            <person name="Haas B."/>
            <person name="Borodovsky M."/>
            <person name="Guigo R."/>
            <person name="Alvarado L."/>
            <person name="Berlin A."/>
            <person name="Borenstein D."/>
            <person name="Chen Z."/>
            <person name="Engels R."/>
            <person name="Freedman E."/>
            <person name="Gellesch M."/>
            <person name="Goldberg J."/>
            <person name="Griggs A."/>
            <person name="Gujja S."/>
            <person name="Heiman D."/>
            <person name="Hepburn T."/>
            <person name="Howarth C."/>
            <person name="Jen D."/>
            <person name="Larson L."/>
            <person name="Lewis B."/>
            <person name="Mehta T."/>
            <person name="Park D."/>
            <person name="Pearson M."/>
            <person name="Roberts A."/>
            <person name="Saif S."/>
            <person name="Shenoy N."/>
            <person name="Sisk P."/>
            <person name="Stolte C."/>
            <person name="Sykes S."/>
            <person name="Walk T."/>
            <person name="White J."/>
            <person name="Yandava C."/>
            <person name="Burger G."/>
            <person name="Gray M.W."/>
            <person name="Holland P.W.H."/>
            <person name="King N."/>
            <person name="Lang F.B.F."/>
            <person name="Roger A.J."/>
            <person name="Ruiz-Trillo I."/>
            <person name="Lander E."/>
            <person name="Nusbaum C."/>
        </authorList>
    </citation>
    <scope>NUCLEOTIDE SEQUENCE [LARGE SCALE GENOMIC DNA]</scope>
    <source>
        <strain evidence="3">ATCC 38327</strain>
    </source>
</reference>
<dbReference type="VEuPathDB" id="FungiDB:AMAG_11475"/>
<evidence type="ECO:0000313" key="3">
    <source>
        <dbReference type="Proteomes" id="UP000054350"/>
    </source>
</evidence>
<dbReference type="AlphaFoldDB" id="A0A0L0SWT8"/>
<evidence type="ECO:0000256" key="1">
    <source>
        <dbReference type="SAM" id="MobiDB-lite"/>
    </source>
</evidence>
<reference evidence="2 3" key="1">
    <citation type="submission" date="2009-11" db="EMBL/GenBank/DDBJ databases">
        <title>Annotation of Allomyces macrogynus ATCC 38327.</title>
        <authorList>
            <consortium name="The Broad Institute Genome Sequencing Platform"/>
            <person name="Russ C."/>
            <person name="Cuomo C."/>
            <person name="Burger G."/>
            <person name="Gray M.W."/>
            <person name="Holland P.W.H."/>
            <person name="King N."/>
            <person name="Lang F.B.F."/>
            <person name="Roger A.J."/>
            <person name="Ruiz-Trillo I."/>
            <person name="Young S.K."/>
            <person name="Zeng Q."/>
            <person name="Gargeya S."/>
            <person name="Fitzgerald M."/>
            <person name="Haas B."/>
            <person name="Abouelleil A."/>
            <person name="Alvarado L."/>
            <person name="Arachchi H.M."/>
            <person name="Berlin A."/>
            <person name="Chapman S.B."/>
            <person name="Gearin G."/>
            <person name="Goldberg J."/>
            <person name="Griggs A."/>
            <person name="Gujja S."/>
            <person name="Hansen M."/>
            <person name="Heiman D."/>
            <person name="Howarth C."/>
            <person name="Larimer J."/>
            <person name="Lui A."/>
            <person name="MacDonald P.J.P."/>
            <person name="McCowen C."/>
            <person name="Montmayeur A."/>
            <person name="Murphy C."/>
            <person name="Neiman D."/>
            <person name="Pearson M."/>
            <person name="Priest M."/>
            <person name="Roberts A."/>
            <person name="Saif S."/>
            <person name="Shea T."/>
            <person name="Sisk P."/>
            <person name="Stolte C."/>
            <person name="Sykes S."/>
            <person name="Wortman J."/>
            <person name="Nusbaum C."/>
            <person name="Birren B."/>
        </authorList>
    </citation>
    <scope>NUCLEOTIDE SEQUENCE [LARGE SCALE GENOMIC DNA]</scope>
    <source>
        <strain evidence="2 3">ATCC 38327</strain>
    </source>
</reference>
<feature type="compositionally biased region" description="Low complexity" evidence="1">
    <location>
        <begin position="411"/>
        <end position="431"/>
    </location>
</feature>
<sequence>MTSTPPDPAPAAPAPPTLLGLPPEVVWNVFDYLGDADLRPLADIAPYAAILSSRAFVNSRRARLHRLVQSLLTSAPVEPAPTLVLDGLPVHLALPKPARADAGFPPAHGPRTSTVRRLAVPDLVHRRLIPGGAVALNVLANGGYLLGPEHAQRVRMAAALSHFFVRRKLARRLDPAVRPPVEGLVATNILPARSVLPLPPPAKSAMVLPAMSTAQRLAAVPRIVRKPVLARALAAPLVALHRAQVRDALARKLAARPAWDAVKARGVVPVHTLAAPCAAYLSLLPRQVSLAAHLARGKLAGHLSARPRTPPAVVTTRRASVTLPAVPVIGPLPPSPTRPAGMDEDLDAFLRKRVPPSTLVARNVLTDRDVAALLAPSVQGRIRFFESLAVAEEEAVTAAGCDLTPYSRGAPGTAVAAGSSSSSSSAKSSPARTLRRGTVSGTVASTIQLFSEMISASSGQ</sequence>
<accession>A0A0L0SWT8</accession>
<gene>
    <name evidence="2" type="ORF">AMAG_11475</name>
</gene>
<name>A0A0L0SWT8_ALLM3</name>